<dbReference type="EMBL" id="CP133586">
    <property type="protein sequence ID" value="WMT17452.1"/>
    <property type="molecule type" value="Genomic_DNA"/>
</dbReference>
<sequence length="117" mass="13475">MMVEFKLNPKPTFKADVSVPRPGDEDGVLTFTFKHKKRTQLELLEKSLRETLEQQSETGIYSNEPMADFLMEICAGWALPDEFNRENMLVLLDNYPRAFDSIATLFTRELMAARGKN</sequence>
<evidence type="ECO:0000313" key="4">
    <source>
        <dbReference type="Proteomes" id="UP001235341"/>
    </source>
</evidence>
<dbReference type="EMBL" id="CP054160">
    <property type="protein sequence ID" value="QKJ61335.1"/>
    <property type="molecule type" value="Genomic_DNA"/>
</dbReference>
<reference evidence="2 4" key="3">
    <citation type="submission" date="2023-08" db="EMBL/GenBank/DDBJ databases">
        <title>Complete Genome and Methylome dissection of Serratia fonticola NEB369.</title>
        <authorList>
            <person name="Fomenkov A."/>
            <person name="Roberts R.D."/>
        </authorList>
    </citation>
    <scope>NUCLEOTIDE SEQUENCE [LARGE SCALE GENOMIC DNA]</scope>
    <source>
        <strain evidence="2 4">NEB369</strain>
    </source>
</reference>
<organism evidence="1 3">
    <name type="scientific">Serratia fonticola</name>
    <dbReference type="NCBI Taxonomy" id="47917"/>
    <lineage>
        <taxon>Bacteria</taxon>
        <taxon>Pseudomonadati</taxon>
        <taxon>Pseudomonadota</taxon>
        <taxon>Gammaproteobacteria</taxon>
        <taxon>Enterobacterales</taxon>
        <taxon>Yersiniaceae</taxon>
        <taxon>Serratia</taxon>
    </lineage>
</organism>
<name>A0AAE7JVU9_SERFO</name>
<dbReference type="InterPro" id="IPR014859">
    <property type="entry name" value="Phage_TAC_4"/>
</dbReference>
<gene>
    <name evidence="1" type="ORF">G9399_06190</name>
    <name evidence="2" type="ORF">RFB13_21185</name>
</gene>
<reference evidence="1" key="2">
    <citation type="submission" date="2022-06" db="EMBL/GenBank/DDBJ databases">
        <title>Genome sequences of seven Enterobacteriaceae strains isolated from Canadian wastewater treatment facilities.</title>
        <authorList>
            <person name="Huang H."/>
            <person name="Chmara J.T."/>
            <person name="Duceppe M.-O."/>
        </authorList>
    </citation>
    <scope>NUCLEOTIDE SEQUENCE</scope>
    <source>
        <strain evidence="1">HH13</strain>
    </source>
</reference>
<accession>A0AAE7JVU9</accession>
<evidence type="ECO:0000313" key="1">
    <source>
        <dbReference type="EMBL" id="QKJ61335.1"/>
    </source>
</evidence>
<evidence type="ECO:0000313" key="3">
    <source>
        <dbReference type="Proteomes" id="UP000503464"/>
    </source>
</evidence>
<keyword evidence="4" id="KW-1185">Reference proteome</keyword>
<dbReference type="Pfam" id="PF08748">
    <property type="entry name" value="Phage_TAC_4"/>
    <property type="match status" value="1"/>
</dbReference>
<protein>
    <submittedName>
        <fullName evidence="1">Phage tail assembly chaperone</fullName>
    </submittedName>
</protein>
<reference evidence="3" key="1">
    <citation type="submission" date="2020-03" db="EMBL/GenBank/DDBJ databases">
        <title>Genome sequences of seven Enterobacteriaceae strains isolated from Canadian wastewater treatment facilities.</title>
        <authorList>
            <person name="Huang H."/>
            <person name="Chmara J.T."/>
            <person name="Duceppe M.-O."/>
        </authorList>
    </citation>
    <scope>NUCLEOTIDE SEQUENCE [LARGE SCALE GENOMIC DNA]</scope>
    <source>
        <strain evidence="3">Biosolid 3</strain>
    </source>
</reference>
<dbReference type="Proteomes" id="UP000503464">
    <property type="component" value="Chromosome"/>
</dbReference>
<dbReference type="Proteomes" id="UP001235341">
    <property type="component" value="Chromosome"/>
</dbReference>
<evidence type="ECO:0000313" key="2">
    <source>
        <dbReference type="EMBL" id="WMT17452.1"/>
    </source>
</evidence>
<dbReference type="AlphaFoldDB" id="A0AAE7JVU9"/>
<proteinExistence type="predicted"/>